<organism evidence="2 3">
    <name type="scientific">Lecanosticta acicola</name>
    <dbReference type="NCBI Taxonomy" id="111012"/>
    <lineage>
        <taxon>Eukaryota</taxon>
        <taxon>Fungi</taxon>
        <taxon>Dikarya</taxon>
        <taxon>Ascomycota</taxon>
        <taxon>Pezizomycotina</taxon>
        <taxon>Dothideomycetes</taxon>
        <taxon>Dothideomycetidae</taxon>
        <taxon>Mycosphaerellales</taxon>
        <taxon>Mycosphaerellaceae</taxon>
        <taxon>Lecanosticta</taxon>
    </lineage>
</organism>
<dbReference type="AlphaFoldDB" id="A0AAI8YZU0"/>
<reference evidence="2" key="1">
    <citation type="submission" date="2023-11" db="EMBL/GenBank/DDBJ databases">
        <authorList>
            <person name="Alioto T."/>
            <person name="Alioto T."/>
            <person name="Gomez Garrido J."/>
        </authorList>
    </citation>
    <scope>NUCLEOTIDE SEQUENCE</scope>
</reference>
<dbReference type="Pfam" id="PF02464">
    <property type="entry name" value="CinA"/>
    <property type="match status" value="1"/>
</dbReference>
<keyword evidence="3" id="KW-1185">Reference proteome</keyword>
<protein>
    <recommendedName>
        <fullName evidence="1">CinA C-terminal domain-containing protein</fullName>
    </recommendedName>
</protein>
<dbReference type="InterPro" id="IPR008136">
    <property type="entry name" value="CinA_C"/>
</dbReference>
<proteinExistence type="predicted"/>
<dbReference type="Proteomes" id="UP001296104">
    <property type="component" value="Unassembled WGS sequence"/>
</dbReference>
<feature type="domain" description="CinA C-terminal" evidence="1">
    <location>
        <begin position="21"/>
        <end position="179"/>
    </location>
</feature>
<name>A0AAI8YZU0_9PEZI</name>
<dbReference type="InterPro" id="IPR036653">
    <property type="entry name" value="CinA-like_C"/>
</dbReference>
<accession>A0AAI8YZU0</accession>
<sequence>MSTTTTTTSPSPAFPPQEIHQILHQVTSLLQTRNETLSIAETAAGGLLSASLLTVPGASKFYKGGLTLYTLPSRIVYAGWTVDTIQNYRGPTPGIVAGLARHVRSDLESTYTLAESGTAGPTGGATPNRTPGYVALAVDCERGCFVREVRSGVEGQGQGQRVGNMVQFAVEGLKLLRDVLEGKEEGLEKL</sequence>
<evidence type="ECO:0000259" key="1">
    <source>
        <dbReference type="Pfam" id="PF02464"/>
    </source>
</evidence>
<dbReference type="EMBL" id="CAVMBE010000030">
    <property type="protein sequence ID" value="CAK4025996.1"/>
    <property type="molecule type" value="Genomic_DNA"/>
</dbReference>
<gene>
    <name evidence="2" type="ORF">LECACI_7A004996</name>
</gene>
<evidence type="ECO:0000313" key="2">
    <source>
        <dbReference type="EMBL" id="CAK4025996.1"/>
    </source>
</evidence>
<dbReference type="SUPFAM" id="SSF142433">
    <property type="entry name" value="CinA-like"/>
    <property type="match status" value="1"/>
</dbReference>
<evidence type="ECO:0000313" key="3">
    <source>
        <dbReference type="Proteomes" id="UP001296104"/>
    </source>
</evidence>
<dbReference type="Gene3D" id="3.90.950.20">
    <property type="entry name" value="CinA-like"/>
    <property type="match status" value="1"/>
</dbReference>
<comment type="caution">
    <text evidence="2">The sequence shown here is derived from an EMBL/GenBank/DDBJ whole genome shotgun (WGS) entry which is preliminary data.</text>
</comment>